<reference evidence="3 4" key="1">
    <citation type="journal article" date="2019" name="Int. J. Syst. Evol. Microbiol.">
        <title>The Global Catalogue of Microorganisms (GCM) 10K type strain sequencing project: providing services to taxonomists for standard genome sequencing and annotation.</title>
        <authorList>
            <consortium name="The Broad Institute Genomics Platform"/>
            <consortium name="The Broad Institute Genome Sequencing Center for Infectious Disease"/>
            <person name="Wu L."/>
            <person name="Ma J."/>
        </authorList>
    </citation>
    <scope>NUCLEOTIDE SEQUENCE [LARGE SCALE GENOMIC DNA]</scope>
    <source>
        <strain evidence="3 4">JCM 11813</strain>
    </source>
</reference>
<evidence type="ECO:0000256" key="1">
    <source>
        <dbReference type="SAM" id="MobiDB-lite"/>
    </source>
</evidence>
<proteinExistence type="predicted"/>
<keyword evidence="4" id="KW-1185">Reference proteome</keyword>
<comment type="caution">
    <text evidence="3">The sequence shown here is derived from an EMBL/GenBank/DDBJ whole genome shotgun (WGS) entry which is preliminary data.</text>
</comment>
<evidence type="ECO:0000256" key="2">
    <source>
        <dbReference type="SAM" id="Phobius"/>
    </source>
</evidence>
<keyword evidence="2" id="KW-0472">Membrane</keyword>
<keyword evidence="2" id="KW-1133">Transmembrane helix</keyword>
<organism evidence="3 4">
    <name type="scientific">Nocardioides aquiterrae</name>
    <dbReference type="NCBI Taxonomy" id="203799"/>
    <lineage>
        <taxon>Bacteria</taxon>
        <taxon>Bacillati</taxon>
        <taxon>Actinomycetota</taxon>
        <taxon>Actinomycetes</taxon>
        <taxon>Propionibacteriales</taxon>
        <taxon>Nocardioidaceae</taxon>
        <taxon>Nocardioides</taxon>
    </lineage>
</organism>
<name>A0ABN1UB63_9ACTN</name>
<protein>
    <submittedName>
        <fullName evidence="3">Uncharacterized protein</fullName>
    </submittedName>
</protein>
<dbReference type="RefSeq" id="WP_343906701.1">
    <property type="nucleotide sequence ID" value="NZ_BAAAJE010000006.1"/>
</dbReference>
<sequence>MSDPQTSRYKAVGLVVLGIIVVVLLAYLVVAWAAGGDDTGEIDPQNGDSAPVLVR</sequence>
<dbReference type="EMBL" id="BAAAJE010000006">
    <property type="protein sequence ID" value="GAA1134500.1"/>
    <property type="molecule type" value="Genomic_DNA"/>
</dbReference>
<evidence type="ECO:0000313" key="4">
    <source>
        <dbReference type="Proteomes" id="UP001499979"/>
    </source>
</evidence>
<keyword evidence="2" id="KW-0812">Transmembrane</keyword>
<accession>A0ABN1UB63</accession>
<evidence type="ECO:0000313" key="3">
    <source>
        <dbReference type="EMBL" id="GAA1134500.1"/>
    </source>
</evidence>
<gene>
    <name evidence="3" type="ORF">GCM10009606_13330</name>
</gene>
<feature type="transmembrane region" description="Helical" evidence="2">
    <location>
        <begin position="12"/>
        <end position="34"/>
    </location>
</feature>
<dbReference type="Proteomes" id="UP001499979">
    <property type="component" value="Unassembled WGS sequence"/>
</dbReference>
<feature type="region of interest" description="Disordered" evidence="1">
    <location>
        <begin position="36"/>
        <end position="55"/>
    </location>
</feature>